<accession>A0ABX2FW19</accession>
<evidence type="ECO:0000313" key="3">
    <source>
        <dbReference type="EMBL" id="NRT21415.1"/>
    </source>
</evidence>
<keyword evidence="2" id="KW-0732">Signal</keyword>
<feature type="chain" id="PRO_5045854352" evidence="2">
    <location>
        <begin position="20"/>
        <end position="233"/>
    </location>
</feature>
<evidence type="ECO:0000313" key="4">
    <source>
        <dbReference type="Proteomes" id="UP000779507"/>
    </source>
</evidence>
<evidence type="ECO:0000256" key="2">
    <source>
        <dbReference type="SAM" id="SignalP"/>
    </source>
</evidence>
<dbReference type="RefSeq" id="WP_173812159.1">
    <property type="nucleotide sequence ID" value="NZ_JABSNP010000033.1"/>
</dbReference>
<keyword evidence="1" id="KW-0175">Coiled coil</keyword>
<feature type="signal peptide" evidence="2">
    <location>
        <begin position="1"/>
        <end position="19"/>
    </location>
</feature>
<sequence length="233" mass="24368">MKKTLLTFALAVACLGASAQSQPAPVAPAKAPAAAAGYAEMLGATVADLMKTGDPAALKAVADRLERAAAVAPADWLPRYYQAYALTINAFQSQEDADAKDKTLDRAEAALAQARQLKGDASEMLVLQAYLYQARLRVAPMARGQQYSELVDEAVAQAQALNPNNPRAYLILANNLYYTPAEYGGGPATAKPLYEKALALFAAEKPATPLSPAWGQARAASALATINGATASK</sequence>
<name>A0ABX2FW19_9BACT</name>
<organism evidence="3 4">
    <name type="scientific">Hymenobacter caeli</name>
    <dbReference type="NCBI Taxonomy" id="2735894"/>
    <lineage>
        <taxon>Bacteria</taxon>
        <taxon>Pseudomonadati</taxon>
        <taxon>Bacteroidota</taxon>
        <taxon>Cytophagia</taxon>
        <taxon>Cytophagales</taxon>
        <taxon>Hymenobacteraceae</taxon>
        <taxon>Hymenobacter</taxon>
    </lineage>
</organism>
<dbReference type="Proteomes" id="UP000779507">
    <property type="component" value="Unassembled WGS sequence"/>
</dbReference>
<comment type="caution">
    <text evidence="3">The sequence shown here is derived from an EMBL/GenBank/DDBJ whole genome shotgun (WGS) entry which is preliminary data.</text>
</comment>
<evidence type="ECO:0000256" key="1">
    <source>
        <dbReference type="SAM" id="Coils"/>
    </source>
</evidence>
<protein>
    <submittedName>
        <fullName evidence="3">Cysteine synthase</fullName>
    </submittedName>
</protein>
<gene>
    <name evidence="3" type="ORF">HNP98_004262</name>
</gene>
<keyword evidence="4" id="KW-1185">Reference proteome</keyword>
<dbReference type="EMBL" id="JABSNP010000033">
    <property type="protein sequence ID" value="NRT21415.1"/>
    <property type="molecule type" value="Genomic_DNA"/>
</dbReference>
<reference evidence="3 4" key="1">
    <citation type="submission" date="2020-05" db="EMBL/GenBank/DDBJ databases">
        <title>Genomic Encyclopedia of Type Strains, Phase IV (KMG-V): Genome sequencing to study the core and pangenomes of soil and plant-associated prokaryotes.</title>
        <authorList>
            <person name="Whitman W."/>
        </authorList>
    </citation>
    <scope>NUCLEOTIDE SEQUENCE [LARGE SCALE GENOMIC DNA]</scope>
    <source>
        <strain evidence="3 4">9A</strain>
    </source>
</reference>
<feature type="coiled-coil region" evidence="1">
    <location>
        <begin position="97"/>
        <end position="124"/>
    </location>
</feature>
<proteinExistence type="predicted"/>